<keyword evidence="6" id="KW-1185">Reference proteome</keyword>
<dbReference type="PANTHER" id="PTHR10263">
    <property type="entry name" value="V-TYPE PROTON ATPASE PROTEOLIPID SUBUNIT"/>
    <property type="match status" value="1"/>
</dbReference>
<accession>A0AAP0DGE4</accession>
<keyword evidence="4" id="KW-0812">Transmembrane</keyword>
<evidence type="ECO:0000313" key="6">
    <source>
        <dbReference type="Proteomes" id="UP001408789"/>
    </source>
</evidence>
<keyword evidence="2" id="KW-0813">Transport</keyword>
<protein>
    <submittedName>
        <fullName evidence="5">Uncharacterized protein</fullName>
    </submittedName>
</protein>
<keyword evidence="3" id="KW-0406">Ion transport</keyword>
<evidence type="ECO:0000256" key="1">
    <source>
        <dbReference type="ARBA" id="ARBA00007296"/>
    </source>
</evidence>
<comment type="similarity">
    <text evidence="1">Belongs to the V-ATPase proteolipid subunit family.</text>
</comment>
<keyword evidence="4" id="KW-1133">Transmembrane helix</keyword>
<comment type="caution">
    <text evidence="5">The sequence shown here is derived from an EMBL/GenBank/DDBJ whole genome shotgun (WGS) entry which is preliminary data.</text>
</comment>
<proteinExistence type="inferred from homology"/>
<name>A0AAP0DGE4_9ASTR</name>
<evidence type="ECO:0000313" key="5">
    <source>
        <dbReference type="EMBL" id="KAK9074695.1"/>
    </source>
</evidence>
<evidence type="ECO:0000256" key="2">
    <source>
        <dbReference type="ARBA" id="ARBA00022448"/>
    </source>
</evidence>
<evidence type="ECO:0000256" key="4">
    <source>
        <dbReference type="SAM" id="Phobius"/>
    </source>
</evidence>
<sequence>MGLQGVMKAIVPVVMDGVLGIYGVIIDVIISAGIGYAHLSSGLACILAGLSAGMAIRIDGDAGVRLILKKQRDKKSQSCRMLCLSGELVTHDMELWPS</sequence>
<evidence type="ECO:0000256" key="3">
    <source>
        <dbReference type="ARBA" id="ARBA00023065"/>
    </source>
</evidence>
<dbReference type="Gene3D" id="1.20.120.610">
    <property type="entry name" value="lithium bound rotor ring of v- atpase"/>
    <property type="match status" value="1"/>
</dbReference>
<dbReference type="AlphaFoldDB" id="A0AAP0DGE4"/>
<keyword evidence="4" id="KW-0472">Membrane</keyword>
<feature type="transmembrane region" description="Helical" evidence="4">
    <location>
        <begin position="9"/>
        <end position="30"/>
    </location>
</feature>
<dbReference type="EMBL" id="JBCNJP010000007">
    <property type="protein sequence ID" value="KAK9074695.1"/>
    <property type="molecule type" value="Genomic_DNA"/>
</dbReference>
<organism evidence="5 6">
    <name type="scientific">Deinandra increscens subsp. villosa</name>
    <dbReference type="NCBI Taxonomy" id="3103831"/>
    <lineage>
        <taxon>Eukaryota</taxon>
        <taxon>Viridiplantae</taxon>
        <taxon>Streptophyta</taxon>
        <taxon>Embryophyta</taxon>
        <taxon>Tracheophyta</taxon>
        <taxon>Spermatophyta</taxon>
        <taxon>Magnoliopsida</taxon>
        <taxon>eudicotyledons</taxon>
        <taxon>Gunneridae</taxon>
        <taxon>Pentapetalae</taxon>
        <taxon>asterids</taxon>
        <taxon>campanulids</taxon>
        <taxon>Asterales</taxon>
        <taxon>Asteraceae</taxon>
        <taxon>Asteroideae</taxon>
        <taxon>Heliantheae alliance</taxon>
        <taxon>Madieae</taxon>
        <taxon>Madiinae</taxon>
        <taxon>Deinandra</taxon>
    </lineage>
</organism>
<dbReference type="GO" id="GO:0006811">
    <property type="term" value="P:monoatomic ion transport"/>
    <property type="evidence" value="ECO:0007669"/>
    <property type="project" value="UniProtKB-KW"/>
</dbReference>
<dbReference type="Proteomes" id="UP001408789">
    <property type="component" value="Unassembled WGS sequence"/>
</dbReference>
<feature type="transmembrane region" description="Helical" evidence="4">
    <location>
        <begin position="36"/>
        <end position="56"/>
    </location>
</feature>
<reference evidence="5 6" key="1">
    <citation type="submission" date="2024-04" db="EMBL/GenBank/DDBJ databases">
        <title>The reference genome of an endangered Asteraceae, Deinandra increscens subsp. villosa, native to the Central Coast of California.</title>
        <authorList>
            <person name="Guilliams M."/>
            <person name="Hasenstab-Lehman K."/>
            <person name="Meyer R."/>
            <person name="Mcevoy S."/>
        </authorList>
    </citation>
    <scope>NUCLEOTIDE SEQUENCE [LARGE SCALE GENOMIC DNA]</scope>
    <source>
        <tissue evidence="5">Leaf</tissue>
    </source>
</reference>
<gene>
    <name evidence="5" type="ORF">SSX86_003013</name>
</gene>
<dbReference type="InterPro" id="IPR035921">
    <property type="entry name" value="F/V-ATP_Csub_sf"/>
</dbReference>